<dbReference type="InterPro" id="IPR036705">
    <property type="entry name" value="Ribosyl_crysJ1_sf"/>
</dbReference>
<dbReference type="Proteomes" id="UP000268652">
    <property type="component" value="Unassembled WGS sequence"/>
</dbReference>
<dbReference type="GO" id="GO:0046872">
    <property type="term" value="F:metal ion binding"/>
    <property type="evidence" value="ECO:0007669"/>
    <property type="project" value="UniProtKB-KW"/>
</dbReference>
<organism evidence="3 6">
    <name type="scientific">Streptomyces radicis</name>
    <dbReference type="NCBI Taxonomy" id="1750517"/>
    <lineage>
        <taxon>Bacteria</taxon>
        <taxon>Bacillati</taxon>
        <taxon>Actinomycetota</taxon>
        <taxon>Actinomycetes</taxon>
        <taxon>Kitasatosporales</taxon>
        <taxon>Streptomycetaceae</taxon>
        <taxon>Streptomyces</taxon>
    </lineage>
</organism>
<evidence type="ECO:0000313" key="6">
    <source>
        <dbReference type="Proteomes" id="UP000275024"/>
    </source>
</evidence>
<dbReference type="RefSeq" id="WP_120698254.1">
    <property type="nucleotide sequence ID" value="NZ_RBDX01000012.1"/>
</dbReference>
<accession>A0A3A9W4K0</accession>
<evidence type="ECO:0000313" key="3">
    <source>
        <dbReference type="EMBL" id="RKN08175.1"/>
    </source>
</evidence>
<feature type="binding site" evidence="1">
    <location>
        <position position="396"/>
    </location>
    <ligand>
        <name>Mg(2+)</name>
        <dbReference type="ChEBI" id="CHEBI:18420"/>
        <label>1</label>
    </ligand>
</feature>
<feature type="compositionally biased region" description="Polar residues" evidence="2">
    <location>
        <begin position="1"/>
        <end position="12"/>
    </location>
</feature>
<protein>
    <submittedName>
        <fullName evidence="3">ADP-ribosylglycohydrolase family protein</fullName>
    </submittedName>
</protein>
<gene>
    <name evidence="4" type="ORF">D7318_18675</name>
    <name evidence="3" type="ORF">D7319_16815</name>
</gene>
<feature type="binding site" evidence="1">
    <location>
        <position position="394"/>
    </location>
    <ligand>
        <name>Mg(2+)</name>
        <dbReference type="ChEBI" id="CHEBI:18420"/>
        <label>1</label>
    </ligand>
</feature>
<dbReference type="Gene3D" id="1.10.4080.10">
    <property type="entry name" value="ADP-ribosylation/Crystallin J1"/>
    <property type="match status" value="1"/>
</dbReference>
<dbReference type="InterPro" id="IPR005502">
    <property type="entry name" value="Ribosyl_crysJ1"/>
</dbReference>
<dbReference type="Proteomes" id="UP000275024">
    <property type="component" value="Unassembled WGS sequence"/>
</dbReference>
<sequence>MSASSRPASSTHDVLDPRDTVPDEVEQLTTSGFDIDPALLEAVGEAADRGDRAALRALLPRVTGTARRRADWPYDEPTGAADLAAIEARLPGVAAGRRPVPFGGGPEELGDRVRGAWQARCAGCCMGKPLEGLRPEQIRGYLRAADAWPLRGYVPLLDPLPEGIERLNPSWEEATLGRVTGMPRDDDTDYTILGLHLLERYGRGFSPRDVAREWLDKLPFTQTFTAERAVYRNLVSGVDAAEAATFDNPYREWIGALIRADVFGYVNPGDPLAAARLAHADASLSHTANGVYGAMWAAALVAEAFVAPDAAAAVRRSADWVPERSRLSATLATVLDLHVEGARWEDAIAWVDEAFAGHSWVHTLNNAAVIAAGLLWGEGDVALSLGLTVQAGLDTDSSAATVGSVLGALNGAAALPDALIAPLDDRIRSAVRGYDFSRITALADRTAALVVRGAGER</sequence>
<evidence type="ECO:0000256" key="2">
    <source>
        <dbReference type="SAM" id="MobiDB-lite"/>
    </source>
</evidence>
<keyword evidence="1" id="KW-0479">Metal-binding</keyword>
<evidence type="ECO:0000256" key="1">
    <source>
        <dbReference type="PIRSR" id="PIRSR605502-1"/>
    </source>
</evidence>
<dbReference type="Pfam" id="PF03747">
    <property type="entry name" value="ADP_ribosyl_GH"/>
    <property type="match status" value="1"/>
</dbReference>
<comment type="caution">
    <text evidence="3">The sequence shown here is derived from an EMBL/GenBank/DDBJ whole genome shotgun (WGS) entry which is preliminary data.</text>
</comment>
<proteinExistence type="predicted"/>
<keyword evidence="5" id="KW-1185">Reference proteome</keyword>
<feature type="region of interest" description="Disordered" evidence="2">
    <location>
        <begin position="1"/>
        <end position="23"/>
    </location>
</feature>
<dbReference type="OrthoDB" id="9814159at2"/>
<dbReference type="GO" id="GO:0016787">
    <property type="term" value="F:hydrolase activity"/>
    <property type="evidence" value="ECO:0007669"/>
    <property type="project" value="UniProtKB-KW"/>
</dbReference>
<evidence type="ECO:0000313" key="4">
    <source>
        <dbReference type="EMBL" id="RKN20530.1"/>
    </source>
</evidence>
<dbReference type="AlphaFoldDB" id="A0A3A9W4K0"/>
<name>A0A3A9W4K0_9ACTN</name>
<dbReference type="EMBL" id="RBDY01000013">
    <property type="protein sequence ID" value="RKN20530.1"/>
    <property type="molecule type" value="Genomic_DNA"/>
</dbReference>
<keyword evidence="1" id="KW-0460">Magnesium</keyword>
<dbReference type="SUPFAM" id="SSF101478">
    <property type="entry name" value="ADP-ribosylglycohydrolase"/>
    <property type="match status" value="1"/>
</dbReference>
<reference evidence="5 6" key="1">
    <citation type="submission" date="2018-09" db="EMBL/GenBank/DDBJ databases">
        <title>Streptomyces sp. nov. DS1-2, an endophytic actinomycete isolated from roots of Dendrobium scabrilingue.</title>
        <authorList>
            <person name="Kuncharoen N."/>
            <person name="Kudo T."/>
            <person name="Ohkuma M."/>
            <person name="Yuki M."/>
            <person name="Tanasupawat S."/>
        </authorList>
    </citation>
    <scope>NUCLEOTIDE SEQUENCE [LARGE SCALE GENOMIC DNA]</scope>
    <source>
        <strain evidence="3 6">AZ1-7</strain>
        <strain evidence="4 5">DS1-2</strain>
    </source>
</reference>
<keyword evidence="3" id="KW-0378">Hydrolase</keyword>
<feature type="binding site" evidence="1">
    <location>
        <position position="397"/>
    </location>
    <ligand>
        <name>Mg(2+)</name>
        <dbReference type="ChEBI" id="CHEBI:18420"/>
        <label>1</label>
    </ligand>
</feature>
<comment type="cofactor">
    <cofactor evidence="1">
        <name>Mg(2+)</name>
        <dbReference type="ChEBI" id="CHEBI:18420"/>
    </cofactor>
    <text evidence="1">Binds 2 magnesium ions per subunit.</text>
</comment>
<dbReference type="EMBL" id="RBDX01000012">
    <property type="protein sequence ID" value="RKN08175.1"/>
    <property type="molecule type" value="Genomic_DNA"/>
</dbReference>
<evidence type="ECO:0000313" key="5">
    <source>
        <dbReference type="Proteomes" id="UP000268652"/>
    </source>
</evidence>